<dbReference type="InterPro" id="IPR053157">
    <property type="entry name" value="Sterol_Uptake_Regulator"/>
</dbReference>
<evidence type="ECO:0000256" key="2">
    <source>
        <dbReference type="ARBA" id="ARBA00023125"/>
    </source>
</evidence>
<evidence type="ECO:0000259" key="5">
    <source>
        <dbReference type="PROSITE" id="PS50048"/>
    </source>
</evidence>
<keyword evidence="7" id="KW-1185">Reference proteome</keyword>
<name>A0A5N5XGT8_9EURO</name>
<dbReference type="InterPro" id="IPR001138">
    <property type="entry name" value="Zn2Cys6_DnaBD"/>
</dbReference>
<feature type="domain" description="Zn(2)-C6 fungal-type" evidence="5">
    <location>
        <begin position="13"/>
        <end position="43"/>
    </location>
</feature>
<keyword evidence="3" id="KW-0804">Transcription</keyword>
<dbReference type="PANTHER" id="PTHR47784:SF5">
    <property type="entry name" value="STEROL UPTAKE CONTROL PROTEIN 2"/>
    <property type="match status" value="1"/>
</dbReference>
<dbReference type="PROSITE" id="PS00463">
    <property type="entry name" value="ZN2_CY6_FUNGAL_1"/>
    <property type="match status" value="1"/>
</dbReference>
<proteinExistence type="predicted"/>
<dbReference type="GO" id="GO:0003677">
    <property type="term" value="F:DNA binding"/>
    <property type="evidence" value="ECO:0007669"/>
    <property type="project" value="UniProtKB-KW"/>
</dbReference>
<dbReference type="Proteomes" id="UP000326565">
    <property type="component" value="Unassembled WGS sequence"/>
</dbReference>
<evidence type="ECO:0000256" key="3">
    <source>
        <dbReference type="ARBA" id="ARBA00023163"/>
    </source>
</evidence>
<evidence type="ECO:0000256" key="1">
    <source>
        <dbReference type="ARBA" id="ARBA00023015"/>
    </source>
</evidence>
<dbReference type="Pfam" id="PF00172">
    <property type="entry name" value="Zn_clus"/>
    <property type="match status" value="1"/>
</dbReference>
<dbReference type="CDD" id="cd00067">
    <property type="entry name" value="GAL4"/>
    <property type="match status" value="1"/>
</dbReference>
<evidence type="ECO:0000256" key="4">
    <source>
        <dbReference type="ARBA" id="ARBA00023242"/>
    </source>
</evidence>
<dbReference type="InterPro" id="IPR036864">
    <property type="entry name" value="Zn2-C6_fun-type_DNA-bd_sf"/>
</dbReference>
<evidence type="ECO:0000313" key="6">
    <source>
        <dbReference type="EMBL" id="KAB8078744.1"/>
    </source>
</evidence>
<accession>A0A5N5XGT8</accession>
<dbReference type="PROSITE" id="PS50048">
    <property type="entry name" value="ZN2_CY6_FUNGAL_2"/>
    <property type="match status" value="1"/>
</dbReference>
<sequence>MPSRRAHQKSRYGCVNCKRRRVKCDEIRPTCSSCSRRDSQCEYDSVSSFLWVNGNVSHQQSLTGDAKSHQTSRSVEMEGSNLMLPGRCNSSDATAVLPTSLNLIDLELLMHWKDTTYQVFCRHPHTRPIWQSSVPHEALKEPFLMHGILALSAVHLGRTKSDHLKSVYISTAVSHQDQALSVFRQSLDNINESNSKALFAFASIITVYSFAFPEASGSTDPRMAVDDLCQVIVFARGVHQILVKAADHLQGSIFKPLLQWDGLEKNLTEEAWLAFGNLHEAIHDLVTDDTRHSYLMAVECIQGSLAEILGGFRAVAAATRVAIKMPPMYVALLREYDPLALAILGYYCAVLHRLRHNWCLENRGARIARSLWSILGDPWRALMRWAMEDIFGPDFSTRLETLNFFSKIGGDLDRQMPAAI</sequence>
<keyword evidence="2" id="KW-0238">DNA-binding</keyword>
<keyword evidence="1" id="KW-0805">Transcription regulation</keyword>
<dbReference type="GO" id="GO:0001228">
    <property type="term" value="F:DNA-binding transcription activator activity, RNA polymerase II-specific"/>
    <property type="evidence" value="ECO:0007669"/>
    <property type="project" value="TreeGrafter"/>
</dbReference>
<dbReference type="InterPro" id="IPR021858">
    <property type="entry name" value="Fun_TF"/>
</dbReference>
<organism evidence="6 7">
    <name type="scientific">Aspergillus leporis</name>
    <dbReference type="NCBI Taxonomy" id="41062"/>
    <lineage>
        <taxon>Eukaryota</taxon>
        <taxon>Fungi</taxon>
        <taxon>Dikarya</taxon>
        <taxon>Ascomycota</taxon>
        <taxon>Pezizomycotina</taxon>
        <taxon>Eurotiomycetes</taxon>
        <taxon>Eurotiomycetidae</taxon>
        <taxon>Eurotiales</taxon>
        <taxon>Aspergillaceae</taxon>
        <taxon>Aspergillus</taxon>
        <taxon>Aspergillus subgen. Circumdati</taxon>
    </lineage>
</organism>
<evidence type="ECO:0000313" key="7">
    <source>
        <dbReference type="Proteomes" id="UP000326565"/>
    </source>
</evidence>
<dbReference type="SMART" id="SM00066">
    <property type="entry name" value="GAL4"/>
    <property type="match status" value="1"/>
</dbReference>
<dbReference type="SUPFAM" id="SSF57701">
    <property type="entry name" value="Zn2/Cys6 DNA-binding domain"/>
    <property type="match status" value="1"/>
</dbReference>
<dbReference type="OrthoDB" id="4937900at2759"/>
<protein>
    <recommendedName>
        <fullName evidence="5">Zn(2)-C6 fungal-type domain-containing protein</fullName>
    </recommendedName>
</protein>
<dbReference type="EMBL" id="ML732155">
    <property type="protein sequence ID" value="KAB8078744.1"/>
    <property type="molecule type" value="Genomic_DNA"/>
</dbReference>
<reference evidence="6 7" key="1">
    <citation type="submission" date="2019-04" db="EMBL/GenBank/DDBJ databases">
        <title>Friends and foes A comparative genomics study of 23 Aspergillus species from section Flavi.</title>
        <authorList>
            <consortium name="DOE Joint Genome Institute"/>
            <person name="Kjaerbolling I."/>
            <person name="Vesth T."/>
            <person name="Frisvad J.C."/>
            <person name="Nybo J.L."/>
            <person name="Theobald S."/>
            <person name="Kildgaard S."/>
            <person name="Isbrandt T."/>
            <person name="Kuo A."/>
            <person name="Sato A."/>
            <person name="Lyhne E.K."/>
            <person name="Kogle M.E."/>
            <person name="Wiebenga A."/>
            <person name="Kun R.S."/>
            <person name="Lubbers R.J."/>
            <person name="Makela M.R."/>
            <person name="Barry K."/>
            <person name="Chovatia M."/>
            <person name="Clum A."/>
            <person name="Daum C."/>
            <person name="Haridas S."/>
            <person name="He G."/>
            <person name="LaButti K."/>
            <person name="Lipzen A."/>
            <person name="Mondo S."/>
            <person name="Riley R."/>
            <person name="Salamov A."/>
            <person name="Simmons B.A."/>
            <person name="Magnuson J.K."/>
            <person name="Henrissat B."/>
            <person name="Mortensen U.H."/>
            <person name="Larsen T.O."/>
            <person name="Devries R.P."/>
            <person name="Grigoriev I.V."/>
            <person name="Machida M."/>
            <person name="Baker S.E."/>
            <person name="Andersen M.R."/>
        </authorList>
    </citation>
    <scope>NUCLEOTIDE SEQUENCE [LARGE SCALE GENOMIC DNA]</scope>
    <source>
        <strain evidence="6 7">CBS 151.66</strain>
    </source>
</reference>
<dbReference type="GO" id="GO:0008270">
    <property type="term" value="F:zinc ion binding"/>
    <property type="evidence" value="ECO:0007669"/>
    <property type="project" value="InterPro"/>
</dbReference>
<dbReference type="Pfam" id="PF11951">
    <property type="entry name" value="Fungal_trans_2"/>
    <property type="match status" value="1"/>
</dbReference>
<dbReference type="PANTHER" id="PTHR47784">
    <property type="entry name" value="STEROL UPTAKE CONTROL PROTEIN 2"/>
    <property type="match status" value="1"/>
</dbReference>
<gene>
    <name evidence="6" type="ORF">BDV29DRAFT_201532</name>
</gene>
<dbReference type="AlphaFoldDB" id="A0A5N5XGT8"/>
<keyword evidence="4" id="KW-0539">Nucleus</keyword>
<dbReference type="Gene3D" id="4.10.240.10">
    <property type="entry name" value="Zn(2)-C6 fungal-type DNA-binding domain"/>
    <property type="match status" value="1"/>
</dbReference>